<dbReference type="EMBL" id="BMIY01000003">
    <property type="protein sequence ID" value="GGG52647.1"/>
    <property type="molecule type" value="Genomic_DNA"/>
</dbReference>
<evidence type="ECO:0000259" key="4">
    <source>
        <dbReference type="PROSITE" id="PS50887"/>
    </source>
</evidence>
<dbReference type="Pfam" id="PF08447">
    <property type="entry name" value="PAS_3"/>
    <property type="match status" value="1"/>
</dbReference>
<dbReference type="SMART" id="SM00267">
    <property type="entry name" value="GGDEF"/>
    <property type="match status" value="1"/>
</dbReference>
<dbReference type="Pfam" id="PF00990">
    <property type="entry name" value="GGDEF"/>
    <property type="match status" value="1"/>
</dbReference>
<dbReference type="SMART" id="SM00091">
    <property type="entry name" value="PAS"/>
    <property type="match status" value="1"/>
</dbReference>
<evidence type="ECO:0000313" key="6">
    <source>
        <dbReference type="Proteomes" id="UP000627715"/>
    </source>
</evidence>
<gene>
    <name evidence="5" type="ORF">GCM10011403_07260</name>
</gene>
<dbReference type="InterPro" id="IPR000700">
    <property type="entry name" value="PAS-assoc_C"/>
</dbReference>
<dbReference type="InterPro" id="IPR035965">
    <property type="entry name" value="PAS-like_dom_sf"/>
</dbReference>
<evidence type="ECO:0008006" key="7">
    <source>
        <dbReference type="Google" id="ProtNLM"/>
    </source>
</evidence>
<dbReference type="PROSITE" id="PS50112">
    <property type="entry name" value="PAS"/>
    <property type="match status" value="1"/>
</dbReference>
<comment type="caution">
    <text evidence="5">The sequence shown here is derived from an EMBL/GenBank/DDBJ whole genome shotgun (WGS) entry which is preliminary data.</text>
</comment>
<proteinExistence type="predicted"/>
<dbReference type="RefSeq" id="WP_068809845.1">
    <property type="nucleotide sequence ID" value="NZ_BMIY01000003.1"/>
</dbReference>
<feature type="domain" description="PAC" evidence="3">
    <location>
        <begin position="78"/>
        <end position="126"/>
    </location>
</feature>
<dbReference type="InterPro" id="IPR013655">
    <property type="entry name" value="PAS_fold_3"/>
</dbReference>
<name>A0A917GPK4_9GAMM</name>
<dbReference type="InterPro" id="IPR043128">
    <property type="entry name" value="Rev_trsase/Diguanyl_cyclase"/>
</dbReference>
<dbReference type="Gene3D" id="3.30.70.270">
    <property type="match status" value="1"/>
</dbReference>
<reference evidence="5" key="1">
    <citation type="journal article" date="2014" name="Int. J. Syst. Evol. Microbiol.">
        <title>Complete genome sequence of Corynebacterium casei LMG S-19264T (=DSM 44701T), isolated from a smear-ripened cheese.</title>
        <authorList>
            <consortium name="US DOE Joint Genome Institute (JGI-PGF)"/>
            <person name="Walter F."/>
            <person name="Albersmeier A."/>
            <person name="Kalinowski J."/>
            <person name="Ruckert C."/>
        </authorList>
    </citation>
    <scope>NUCLEOTIDE SEQUENCE</scope>
    <source>
        <strain evidence="5">CGMCC 1.15425</strain>
    </source>
</reference>
<keyword evidence="6" id="KW-1185">Reference proteome</keyword>
<dbReference type="PROSITE" id="PS50887">
    <property type="entry name" value="GGDEF"/>
    <property type="match status" value="1"/>
</dbReference>
<dbReference type="InterPro" id="IPR000160">
    <property type="entry name" value="GGDEF_dom"/>
</dbReference>
<sequence length="281" mass="32192">MNDTLKEILNDVIDLMLDPVFLVDKHGVILYVSSAVERILGYQPQEMTGNYILDFVVPDDREATLKTAESVIDGRIHANFENRYQHKDGHVVNLLWSARWIHNHQVRIGVARDITERKRAEERLYHFANHDPLTNLPNRLLFHDRVTRAIEHAKRYHSKLALLYLDLNGFKLVNDKHGHSAGDQFLQEMSVRLSSNIRNADTIARIGGDEFAVLLTGIADHDSVSEAILKIRKLIEMPIEINEHLLSVTASIGFALFPEQGDAFDELLHQADTSMYRTKRQ</sequence>
<feature type="domain" description="PAS" evidence="2">
    <location>
        <begin position="5"/>
        <end position="75"/>
    </location>
</feature>
<evidence type="ECO:0000259" key="2">
    <source>
        <dbReference type="PROSITE" id="PS50112"/>
    </source>
</evidence>
<dbReference type="CDD" id="cd01949">
    <property type="entry name" value="GGDEF"/>
    <property type="match status" value="1"/>
</dbReference>
<feature type="domain" description="GGDEF" evidence="4">
    <location>
        <begin position="158"/>
        <end position="281"/>
    </location>
</feature>
<evidence type="ECO:0000313" key="5">
    <source>
        <dbReference type="EMBL" id="GGG52647.1"/>
    </source>
</evidence>
<accession>A0A917GPK4</accession>
<dbReference type="Gene3D" id="3.30.450.20">
    <property type="entry name" value="PAS domain"/>
    <property type="match status" value="1"/>
</dbReference>
<dbReference type="InterPro" id="IPR052163">
    <property type="entry name" value="DGC-Regulatory_Protein"/>
</dbReference>
<dbReference type="SUPFAM" id="SSF55785">
    <property type="entry name" value="PYP-like sensor domain (PAS domain)"/>
    <property type="match status" value="1"/>
</dbReference>
<organism evidence="5 6">
    <name type="scientific">Pseudohongiella nitratireducens</name>
    <dbReference type="NCBI Taxonomy" id="1768907"/>
    <lineage>
        <taxon>Bacteria</taxon>
        <taxon>Pseudomonadati</taxon>
        <taxon>Pseudomonadota</taxon>
        <taxon>Gammaproteobacteria</taxon>
        <taxon>Pseudomonadales</taxon>
        <taxon>Pseudohongiellaceae</taxon>
        <taxon>Pseudohongiella</taxon>
    </lineage>
</organism>
<evidence type="ECO:0000259" key="3">
    <source>
        <dbReference type="PROSITE" id="PS50113"/>
    </source>
</evidence>
<dbReference type="InterPro" id="IPR000014">
    <property type="entry name" value="PAS"/>
</dbReference>
<dbReference type="NCBIfam" id="TIGR00254">
    <property type="entry name" value="GGDEF"/>
    <property type="match status" value="1"/>
</dbReference>
<dbReference type="NCBIfam" id="TIGR00229">
    <property type="entry name" value="sensory_box"/>
    <property type="match status" value="1"/>
</dbReference>
<reference evidence="5" key="2">
    <citation type="submission" date="2020-09" db="EMBL/GenBank/DDBJ databases">
        <authorList>
            <person name="Sun Q."/>
            <person name="Zhou Y."/>
        </authorList>
    </citation>
    <scope>NUCLEOTIDE SEQUENCE</scope>
    <source>
        <strain evidence="5">CGMCC 1.15425</strain>
    </source>
</reference>
<protein>
    <recommendedName>
        <fullName evidence="7">Diguanylate cyclase</fullName>
    </recommendedName>
</protein>
<dbReference type="Proteomes" id="UP000627715">
    <property type="component" value="Unassembled WGS sequence"/>
</dbReference>
<dbReference type="AlphaFoldDB" id="A0A917GPK4"/>
<dbReference type="CDD" id="cd00130">
    <property type="entry name" value="PAS"/>
    <property type="match status" value="1"/>
</dbReference>
<evidence type="ECO:0000256" key="1">
    <source>
        <dbReference type="ARBA" id="ARBA00001946"/>
    </source>
</evidence>
<dbReference type="OrthoDB" id="9812260at2"/>
<dbReference type="PANTHER" id="PTHR46663">
    <property type="entry name" value="DIGUANYLATE CYCLASE DGCT-RELATED"/>
    <property type="match status" value="1"/>
</dbReference>
<dbReference type="InterPro" id="IPR029787">
    <property type="entry name" value="Nucleotide_cyclase"/>
</dbReference>
<dbReference type="SUPFAM" id="SSF55073">
    <property type="entry name" value="Nucleotide cyclase"/>
    <property type="match status" value="1"/>
</dbReference>
<dbReference type="PANTHER" id="PTHR46663:SF3">
    <property type="entry name" value="SLL0267 PROTEIN"/>
    <property type="match status" value="1"/>
</dbReference>
<comment type="cofactor">
    <cofactor evidence="1">
        <name>Mg(2+)</name>
        <dbReference type="ChEBI" id="CHEBI:18420"/>
    </cofactor>
</comment>
<dbReference type="GO" id="GO:0003824">
    <property type="term" value="F:catalytic activity"/>
    <property type="evidence" value="ECO:0007669"/>
    <property type="project" value="UniProtKB-ARBA"/>
</dbReference>
<dbReference type="FunFam" id="3.30.70.270:FF:000001">
    <property type="entry name" value="Diguanylate cyclase domain protein"/>
    <property type="match status" value="1"/>
</dbReference>
<dbReference type="PROSITE" id="PS50113">
    <property type="entry name" value="PAC"/>
    <property type="match status" value="1"/>
</dbReference>